<dbReference type="HOGENOM" id="CLU_3243368_0_0_1"/>
<dbReference type="Proteomes" id="UP000018721">
    <property type="component" value="Unassembled WGS sequence"/>
</dbReference>
<reference evidence="1 2" key="1">
    <citation type="submission" date="2013-11" db="EMBL/GenBank/DDBJ databases">
        <title>The Genome Sequence of Phytophthora parasitica P1569.</title>
        <authorList>
            <consortium name="The Broad Institute Genomics Platform"/>
            <person name="Russ C."/>
            <person name="Tyler B."/>
            <person name="Panabieres F."/>
            <person name="Shan W."/>
            <person name="Tripathy S."/>
            <person name="Grunwald N."/>
            <person name="Machado M."/>
            <person name="Johnson C.S."/>
            <person name="Arredondo F."/>
            <person name="Hong C."/>
            <person name="Coffey M."/>
            <person name="Young S.K."/>
            <person name="Zeng Q."/>
            <person name="Gargeya S."/>
            <person name="Fitzgerald M."/>
            <person name="Abouelleil A."/>
            <person name="Alvarado L."/>
            <person name="Chapman S.B."/>
            <person name="Gainer-Dewar J."/>
            <person name="Goldberg J."/>
            <person name="Griggs A."/>
            <person name="Gujja S."/>
            <person name="Hansen M."/>
            <person name="Howarth C."/>
            <person name="Imamovic A."/>
            <person name="Ireland A."/>
            <person name="Larimer J."/>
            <person name="McCowan C."/>
            <person name="Murphy C."/>
            <person name="Pearson M."/>
            <person name="Poon T.W."/>
            <person name="Priest M."/>
            <person name="Roberts A."/>
            <person name="Saif S."/>
            <person name="Shea T."/>
            <person name="Sykes S."/>
            <person name="Wortman J."/>
            <person name="Nusbaum C."/>
            <person name="Birren B."/>
        </authorList>
    </citation>
    <scope>NUCLEOTIDE SEQUENCE [LARGE SCALE GENOMIC DNA]</scope>
    <source>
        <strain evidence="1 2">P1569</strain>
    </source>
</reference>
<protein>
    <submittedName>
        <fullName evidence="1">Uncharacterized protein</fullName>
    </submittedName>
</protein>
<keyword evidence="2" id="KW-1185">Reference proteome</keyword>
<gene>
    <name evidence="1" type="ORF">F443_20370</name>
</gene>
<organism evidence="1 2">
    <name type="scientific">Phytophthora nicotianae P1569</name>
    <dbReference type="NCBI Taxonomy" id="1317065"/>
    <lineage>
        <taxon>Eukaryota</taxon>
        <taxon>Sar</taxon>
        <taxon>Stramenopiles</taxon>
        <taxon>Oomycota</taxon>
        <taxon>Peronosporomycetes</taxon>
        <taxon>Peronosporales</taxon>
        <taxon>Peronosporaceae</taxon>
        <taxon>Phytophthora</taxon>
    </lineage>
</organism>
<dbReference type="EMBL" id="ANIZ01003546">
    <property type="protein sequence ID" value="ETI32905.1"/>
    <property type="molecule type" value="Genomic_DNA"/>
</dbReference>
<proteinExistence type="predicted"/>
<comment type="caution">
    <text evidence="1">The sequence shown here is derived from an EMBL/GenBank/DDBJ whole genome shotgun (WGS) entry which is preliminary data.</text>
</comment>
<accession>V9E1D1</accession>
<name>V9E1D1_PHYNI</name>
<dbReference type="AlphaFoldDB" id="V9E1D1"/>
<evidence type="ECO:0000313" key="2">
    <source>
        <dbReference type="Proteomes" id="UP000018721"/>
    </source>
</evidence>
<sequence length="43" mass="4877">MGENEAMYTNEYMISAATCKGKRKTGDMLEECKCLRQVVRCLA</sequence>
<evidence type="ECO:0000313" key="1">
    <source>
        <dbReference type="EMBL" id="ETI32905.1"/>
    </source>
</evidence>